<evidence type="ECO:0000313" key="2">
    <source>
        <dbReference type="EMBL" id="MFN2977469.1"/>
    </source>
</evidence>
<sequence length="86" mass="9601">MSLSLSYTPSSSYPTSTPNILTEFGIRLRDLRRERKLSDVDLAWSIGITRAHLQDIEEGKEEIDLEMLWDISGALGISMATAMEGL</sequence>
<reference evidence="2 3" key="1">
    <citation type="submission" date="2024-12" db="EMBL/GenBank/DDBJ databases">
        <authorList>
            <person name="Lee Y."/>
        </authorList>
    </citation>
    <scope>NUCLEOTIDE SEQUENCE [LARGE SCALE GENOMIC DNA]</scope>
    <source>
        <strain evidence="2 3">03SUJ4</strain>
    </source>
</reference>
<proteinExistence type="predicted"/>
<dbReference type="InterPro" id="IPR010982">
    <property type="entry name" value="Lambda_DNA-bd_dom_sf"/>
</dbReference>
<protein>
    <submittedName>
        <fullName evidence="2">Helix-turn-helix domain-containing protein</fullName>
    </submittedName>
</protein>
<organism evidence="2 3">
    <name type="scientific">Terriglobus aquaticus</name>
    <dbReference type="NCBI Taxonomy" id="940139"/>
    <lineage>
        <taxon>Bacteria</taxon>
        <taxon>Pseudomonadati</taxon>
        <taxon>Acidobacteriota</taxon>
        <taxon>Terriglobia</taxon>
        <taxon>Terriglobales</taxon>
        <taxon>Acidobacteriaceae</taxon>
        <taxon>Terriglobus</taxon>
    </lineage>
</organism>
<name>A0ABW9KSL6_9BACT</name>
<gene>
    <name evidence="2" type="ORF">ACK2TP_16985</name>
</gene>
<dbReference type="Gene3D" id="1.10.260.40">
    <property type="entry name" value="lambda repressor-like DNA-binding domains"/>
    <property type="match status" value="1"/>
</dbReference>
<dbReference type="InterPro" id="IPR001387">
    <property type="entry name" value="Cro/C1-type_HTH"/>
</dbReference>
<dbReference type="Proteomes" id="UP001634747">
    <property type="component" value="Unassembled WGS sequence"/>
</dbReference>
<accession>A0ABW9KSL6</accession>
<keyword evidence="3" id="KW-1185">Reference proteome</keyword>
<dbReference type="SUPFAM" id="SSF47413">
    <property type="entry name" value="lambda repressor-like DNA-binding domains"/>
    <property type="match status" value="1"/>
</dbReference>
<evidence type="ECO:0000259" key="1">
    <source>
        <dbReference type="PROSITE" id="PS50943"/>
    </source>
</evidence>
<dbReference type="Pfam" id="PF01381">
    <property type="entry name" value="HTH_3"/>
    <property type="match status" value="1"/>
</dbReference>
<dbReference type="PROSITE" id="PS50943">
    <property type="entry name" value="HTH_CROC1"/>
    <property type="match status" value="1"/>
</dbReference>
<comment type="caution">
    <text evidence="2">The sequence shown here is derived from an EMBL/GenBank/DDBJ whole genome shotgun (WGS) entry which is preliminary data.</text>
</comment>
<dbReference type="RefSeq" id="WP_263414369.1">
    <property type="nucleotide sequence ID" value="NZ_BAABBH010000001.1"/>
</dbReference>
<feature type="domain" description="HTH cro/C1-type" evidence="1">
    <location>
        <begin position="28"/>
        <end position="82"/>
    </location>
</feature>
<dbReference type="EMBL" id="JBJYXY010000001">
    <property type="protein sequence ID" value="MFN2977469.1"/>
    <property type="molecule type" value="Genomic_DNA"/>
</dbReference>
<dbReference type="CDD" id="cd00093">
    <property type="entry name" value="HTH_XRE"/>
    <property type="match status" value="1"/>
</dbReference>
<evidence type="ECO:0000313" key="3">
    <source>
        <dbReference type="Proteomes" id="UP001634747"/>
    </source>
</evidence>
<dbReference type="SMART" id="SM00530">
    <property type="entry name" value="HTH_XRE"/>
    <property type="match status" value="1"/>
</dbReference>